<dbReference type="EMBL" id="JAAAIL010004135">
    <property type="protein sequence ID" value="KAG0248299.1"/>
    <property type="molecule type" value="Genomic_DNA"/>
</dbReference>
<dbReference type="Proteomes" id="UP001194580">
    <property type="component" value="Unassembled WGS sequence"/>
</dbReference>
<keyword evidence="2" id="KW-1185">Reference proteome</keyword>
<evidence type="ECO:0000313" key="2">
    <source>
        <dbReference type="Proteomes" id="UP001194580"/>
    </source>
</evidence>
<organism evidence="1 2">
    <name type="scientific">Linnemannia exigua</name>
    <dbReference type="NCBI Taxonomy" id="604196"/>
    <lineage>
        <taxon>Eukaryota</taxon>
        <taxon>Fungi</taxon>
        <taxon>Fungi incertae sedis</taxon>
        <taxon>Mucoromycota</taxon>
        <taxon>Mortierellomycotina</taxon>
        <taxon>Mortierellomycetes</taxon>
        <taxon>Mortierellales</taxon>
        <taxon>Mortierellaceae</taxon>
        <taxon>Linnemannia</taxon>
    </lineage>
</organism>
<proteinExistence type="predicted"/>
<feature type="non-terminal residue" evidence="1">
    <location>
        <position position="299"/>
    </location>
</feature>
<accession>A0AAD4H0E7</accession>
<sequence length="299" mass="34739">GSQNDLSEMELHVDIGALEDSEEYIEPKPVMVEEAHEQINCLGKLFRKKMTMKMALQARMLAAGEKATDVDEQRLHILDLEVDVLRKQTSEWNAMLDDLERADRAEKRTVPTMVAHHRDMGMVVSRGRMGEIKLTPEYPRFHRKVEAHLIPILDRKTQWQLISNVREFLYEIKRVGRLKRTDDFEDVCYVIVSLANLDKKVADAFSIAHKKDPKGEWEWDRCKQVFVDSALTLNEKLEEVELFAKAGRDKGESYKKFEYRLRRLVEVYRVKELPKHVDVALSIQMSVPSVALTVMQMGQ</sequence>
<comment type="caution">
    <text evidence="1">The sequence shown here is derived from an EMBL/GenBank/DDBJ whole genome shotgun (WGS) entry which is preliminary data.</text>
</comment>
<feature type="non-terminal residue" evidence="1">
    <location>
        <position position="1"/>
    </location>
</feature>
<gene>
    <name evidence="1" type="ORF">BGZ95_008121</name>
</gene>
<protein>
    <submittedName>
        <fullName evidence="1">Uncharacterized protein</fullName>
    </submittedName>
</protein>
<dbReference type="AlphaFoldDB" id="A0AAD4H0E7"/>
<reference evidence="1" key="1">
    <citation type="journal article" date="2020" name="Fungal Divers.">
        <title>Resolving the Mortierellaceae phylogeny through synthesis of multi-gene phylogenetics and phylogenomics.</title>
        <authorList>
            <person name="Vandepol N."/>
            <person name="Liber J."/>
            <person name="Desiro A."/>
            <person name="Na H."/>
            <person name="Kennedy M."/>
            <person name="Barry K."/>
            <person name="Grigoriev I.V."/>
            <person name="Miller A.N."/>
            <person name="O'Donnell K."/>
            <person name="Stajich J.E."/>
            <person name="Bonito G."/>
        </authorList>
    </citation>
    <scope>NUCLEOTIDE SEQUENCE</scope>
    <source>
        <strain evidence="1">NRRL 28262</strain>
    </source>
</reference>
<name>A0AAD4H0E7_9FUNG</name>
<evidence type="ECO:0000313" key="1">
    <source>
        <dbReference type="EMBL" id="KAG0248299.1"/>
    </source>
</evidence>